<feature type="compositionally biased region" description="Basic and acidic residues" evidence="1">
    <location>
        <begin position="39"/>
        <end position="53"/>
    </location>
</feature>
<dbReference type="AlphaFoldDB" id="A0A429ZQ55"/>
<feature type="transmembrane region" description="Helical" evidence="2">
    <location>
        <begin position="255"/>
        <end position="276"/>
    </location>
</feature>
<feature type="transmembrane region" description="Helical" evidence="2">
    <location>
        <begin position="221"/>
        <end position="243"/>
    </location>
</feature>
<evidence type="ECO:0000313" key="4">
    <source>
        <dbReference type="EMBL" id="RST95843.1"/>
    </source>
</evidence>
<name>A0A429ZQ55_9ENTE</name>
<dbReference type="RefSeq" id="WP_125955947.1">
    <property type="nucleotide sequence ID" value="NZ_JAQEJV010000002.1"/>
</dbReference>
<dbReference type="InterPro" id="IPR026870">
    <property type="entry name" value="Zinc_ribbon_dom"/>
</dbReference>
<evidence type="ECO:0000256" key="1">
    <source>
        <dbReference type="SAM" id="MobiDB-lite"/>
    </source>
</evidence>
<keyword evidence="5" id="KW-1185">Reference proteome</keyword>
<dbReference type="OrthoDB" id="2291432at2"/>
<keyword evidence="2" id="KW-0812">Transmembrane</keyword>
<sequence>MKKCSNCGKEIKDHVRFCNFCGQEQQDTVTEIVEETIISHDDTPSTQGEDIRHTNQSNQHQQFHQQTQNNQQQPYNQGPIINQQAVNQFTNRSKNYFSYINKNIKQPIIGKANQDGYFGLINYALICVFTGLAISHAIGKVIGITGYSESSFPMFLQITLLLLCSQLVNVVTVYLLSGKIFNNNMSFMDTFDRMYAPIGLAIYVSFAALLLSFISAIGIGLLFFICLILTFFLTSVTYVANLWVTNNQSPKRNTFYWTIGAIIFGGVMQLLVSIVLSDILGTSMMNIIQQMIDSSVSKFF</sequence>
<comment type="caution">
    <text evidence="4">The sequence shown here is derived from an EMBL/GenBank/DDBJ whole genome shotgun (WGS) entry which is preliminary data.</text>
</comment>
<keyword evidence="2" id="KW-1133">Transmembrane helix</keyword>
<proteinExistence type="predicted"/>
<dbReference type="Proteomes" id="UP000288490">
    <property type="component" value="Unassembled WGS sequence"/>
</dbReference>
<feature type="domain" description="Zinc-ribbon" evidence="3">
    <location>
        <begin position="3"/>
        <end position="23"/>
    </location>
</feature>
<gene>
    <name evidence="4" type="ORF">CBF36_01360</name>
</gene>
<feature type="transmembrane region" description="Helical" evidence="2">
    <location>
        <begin position="196"/>
        <end position="215"/>
    </location>
</feature>
<dbReference type="EMBL" id="NGJT01000002">
    <property type="protein sequence ID" value="RST95843.1"/>
    <property type="molecule type" value="Genomic_DNA"/>
</dbReference>
<feature type="transmembrane region" description="Helical" evidence="2">
    <location>
        <begin position="120"/>
        <end position="142"/>
    </location>
</feature>
<organism evidence="4 5">
    <name type="scientific">Vagococcus bubulae</name>
    <dbReference type="NCBI Taxonomy" id="1977868"/>
    <lineage>
        <taxon>Bacteria</taxon>
        <taxon>Bacillati</taxon>
        <taxon>Bacillota</taxon>
        <taxon>Bacilli</taxon>
        <taxon>Lactobacillales</taxon>
        <taxon>Enterococcaceae</taxon>
        <taxon>Vagococcus</taxon>
    </lineage>
</organism>
<evidence type="ECO:0000259" key="3">
    <source>
        <dbReference type="Pfam" id="PF13240"/>
    </source>
</evidence>
<evidence type="ECO:0000256" key="2">
    <source>
        <dbReference type="SAM" id="Phobius"/>
    </source>
</evidence>
<evidence type="ECO:0000313" key="5">
    <source>
        <dbReference type="Proteomes" id="UP000288490"/>
    </source>
</evidence>
<feature type="region of interest" description="Disordered" evidence="1">
    <location>
        <begin position="39"/>
        <end position="77"/>
    </location>
</feature>
<protein>
    <recommendedName>
        <fullName evidence="3">Zinc-ribbon domain-containing protein</fullName>
    </recommendedName>
</protein>
<feature type="compositionally biased region" description="Low complexity" evidence="1">
    <location>
        <begin position="54"/>
        <end position="77"/>
    </location>
</feature>
<accession>A0A429ZQ55</accession>
<keyword evidence="2" id="KW-0472">Membrane</keyword>
<reference evidence="4 5" key="1">
    <citation type="submission" date="2017-05" db="EMBL/GenBank/DDBJ databases">
        <title>Vagococcus spp. assemblies.</title>
        <authorList>
            <person name="Gulvik C.A."/>
        </authorList>
    </citation>
    <scope>NUCLEOTIDE SEQUENCE [LARGE SCALE GENOMIC DNA]</scope>
    <source>
        <strain evidence="4 5">SS1994</strain>
    </source>
</reference>
<dbReference type="Pfam" id="PF13240">
    <property type="entry name" value="Zn_Ribbon_1"/>
    <property type="match status" value="1"/>
</dbReference>
<feature type="transmembrane region" description="Helical" evidence="2">
    <location>
        <begin position="154"/>
        <end position="176"/>
    </location>
</feature>